<evidence type="ECO:0000259" key="7">
    <source>
        <dbReference type="Pfam" id="PF00460"/>
    </source>
</evidence>
<dbReference type="EMBL" id="JBHRYB010000001">
    <property type="protein sequence ID" value="MFC3679128.1"/>
    <property type="molecule type" value="Genomic_DNA"/>
</dbReference>
<dbReference type="InterPro" id="IPR010930">
    <property type="entry name" value="Flg_bb/hook_C_dom"/>
</dbReference>
<reference evidence="12" key="1">
    <citation type="journal article" date="2019" name="Int. J. Syst. Evol. Microbiol.">
        <title>The Global Catalogue of Microorganisms (GCM) 10K type strain sequencing project: providing services to taxonomists for standard genome sequencing and annotation.</title>
        <authorList>
            <consortium name="The Broad Institute Genomics Platform"/>
            <consortium name="The Broad Institute Genome Sequencing Center for Infectious Disease"/>
            <person name="Wu L."/>
            <person name="Ma J."/>
        </authorList>
    </citation>
    <scope>NUCLEOTIDE SEQUENCE [LARGE SCALE GENOMIC DNA]</scope>
    <source>
        <strain evidence="12">KCTC 42424</strain>
    </source>
</reference>
<evidence type="ECO:0000256" key="4">
    <source>
        <dbReference type="ARBA" id="ARBA00016244"/>
    </source>
</evidence>
<gene>
    <name evidence="11" type="primary">flgK</name>
    <name evidence="11" type="ORF">ACFOMG_03255</name>
</gene>
<keyword evidence="6" id="KW-0975">Bacterial flagellum</keyword>
<feature type="domain" description="Flagellar basal-body/hook protein C-terminal" evidence="8">
    <location>
        <begin position="952"/>
        <end position="989"/>
    </location>
</feature>
<evidence type="ECO:0000313" key="11">
    <source>
        <dbReference type="EMBL" id="MFC3679128.1"/>
    </source>
</evidence>
<keyword evidence="11" id="KW-0969">Cilium</keyword>
<evidence type="ECO:0000256" key="2">
    <source>
        <dbReference type="ARBA" id="ARBA00004613"/>
    </source>
</evidence>
<comment type="similarity">
    <text evidence="3">Belongs to the flagella basal body rod proteins family.</text>
</comment>
<dbReference type="Pfam" id="PF22638">
    <property type="entry name" value="FlgK_D1"/>
    <property type="match status" value="1"/>
</dbReference>
<evidence type="ECO:0000259" key="8">
    <source>
        <dbReference type="Pfam" id="PF06429"/>
    </source>
</evidence>
<proteinExistence type="inferred from homology"/>
<evidence type="ECO:0000256" key="3">
    <source>
        <dbReference type="ARBA" id="ARBA00009677"/>
    </source>
</evidence>
<feature type="domain" description="Flagellar basal body rod protein N-terminal" evidence="7">
    <location>
        <begin position="5"/>
        <end position="34"/>
    </location>
</feature>
<keyword evidence="11" id="KW-0282">Flagellum</keyword>
<dbReference type="InterPro" id="IPR002371">
    <property type="entry name" value="FlgK"/>
</dbReference>
<name>A0ABV7VNS6_9GAMM</name>
<evidence type="ECO:0000256" key="1">
    <source>
        <dbReference type="ARBA" id="ARBA00004365"/>
    </source>
</evidence>
<dbReference type="NCBIfam" id="TIGR02492">
    <property type="entry name" value="flgK_ends"/>
    <property type="match status" value="1"/>
</dbReference>
<sequence length="993" mass="106985">MASLLDIGISGLKAHQAALSVTGHNITNAGTEGYSRQEVNFNENNPQYLGGVWMGNGVSVDSVRRVYDQFLTEQLRRDTSTFNQFDTLAQNAGQIDSLLADPGTGIQPGLERMFGALQASVDDPSSLPAREVLISEAQGLADRFSSISDRLIEQNEIINGQMEVIAGEITTIAEAIAELNEQIQFATASAQGNEPNDLLDQRDRLLTKLSELVEVKVVQQDNAGVNVFIGNGQALVIGNDYNEMFADSGQADLSRSDIYFRKGDVVQNVTREIKGGQLGGTLDFRREILDPTLNGLGRTALAITQTFNEQHKLGIDFDGLKGENFFDDINEAANTYGRVLGDRDNADPDDRLVSVHIKDAGALTASDYQLSFPGPDDQTFRITRLSDNEIITTQSLTGEVPQNIEVDGFEIRLEGGSFQSGDKFLLMPTRMGSTQVEVNITRAEQVALASPITTDAAIGNQGSATISAGAVYDASTRYLANNGELDPPILIRFTSPTTYDVLDNTDPGNPIPLFPPLMNQTYTPGITNSILPADQGKTAFTSFGGMLPNAPTYQPPAPAAVVDSVNGFFPERINISYTNPVSGEITTQPTLITQENASAKEIAAELSKRPGVEAMARTQIQLADFSDDSNGFMPTNVYLNGVELTDTLGPMQTKYDEGYPEEVPDPMTPNFLAERINANRELQDMGIVARSDGERVTIIALNGDDLNVEIDGDAGDGFSVSNGEDINLRSTGETPFTRLNEVDGYDFSAGGPFSYEFDVPGQGTFAIELTENYASGADMLAGIRDKIEQAGVVLPGDLDVTITEKGGIQFQNRLEMRATGPNGSSKITMGGQVKVITDPNYSMEIAPPGNNLFPESPVGEPVYFGFDVEISGLAQAGDEFTIDFNEDGSSDSRNGAALVGLQNQDTVSGNTNYSESYARLVENIGSITSRAQINKDSSETLLRNTENSVSSLSGVNLDEEASKLIQFELAYNASAQVIQVARDIFDTLIGTFR</sequence>
<dbReference type="Pfam" id="PF21158">
    <property type="entry name" value="flgK_1st_1"/>
    <property type="match status" value="1"/>
</dbReference>
<dbReference type="InterPro" id="IPR053927">
    <property type="entry name" value="FlgK_helical"/>
</dbReference>
<dbReference type="Pfam" id="PF00460">
    <property type="entry name" value="Flg_bb_rod"/>
    <property type="match status" value="1"/>
</dbReference>
<protein>
    <recommendedName>
        <fullName evidence="4">Flagellar hook-associated protein 1</fullName>
    </recommendedName>
</protein>
<keyword evidence="5" id="KW-0964">Secreted</keyword>
<organism evidence="11 12">
    <name type="scientific">Bacterioplanoides pacificum</name>
    <dbReference type="NCBI Taxonomy" id="1171596"/>
    <lineage>
        <taxon>Bacteria</taxon>
        <taxon>Pseudomonadati</taxon>
        <taxon>Pseudomonadota</taxon>
        <taxon>Gammaproteobacteria</taxon>
        <taxon>Oceanospirillales</taxon>
        <taxon>Oceanospirillaceae</taxon>
        <taxon>Bacterioplanoides</taxon>
    </lineage>
</organism>
<dbReference type="PRINTS" id="PR01005">
    <property type="entry name" value="FLGHOOKAP1"/>
</dbReference>
<dbReference type="RefSeq" id="WP_376864775.1">
    <property type="nucleotide sequence ID" value="NZ_JBHRYB010000001.1"/>
</dbReference>
<dbReference type="PANTHER" id="PTHR30033">
    <property type="entry name" value="FLAGELLAR HOOK-ASSOCIATED PROTEIN 1"/>
    <property type="match status" value="1"/>
</dbReference>
<comment type="caution">
    <text evidence="11">The sequence shown here is derived from an EMBL/GenBank/DDBJ whole genome shotgun (WGS) entry which is preliminary data.</text>
</comment>
<keyword evidence="11" id="KW-0966">Cell projection</keyword>
<evidence type="ECO:0000256" key="5">
    <source>
        <dbReference type="ARBA" id="ARBA00022525"/>
    </source>
</evidence>
<evidence type="ECO:0000259" key="10">
    <source>
        <dbReference type="Pfam" id="PF22638"/>
    </source>
</evidence>
<evidence type="ECO:0000313" key="12">
    <source>
        <dbReference type="Proteomes" id="UP001595722"/>
    </source>
</evidence>
<keyword evidence="12" id="KW-1185">Reference proteome</keyword>
<dbReference type="PANTHER" id="PTHR30033:SF1">
    <property type="entry name" value="FLAGELLAR HOOK-ASSOCIATED PROTEIN 1"/>
    <property type="match status" value="1"/>
</dbReference>
<feature type="domain" description="Flagellar hook-associated protein FlgK helical" evidence="10">
    <location>
        <begin position="93"/>
        <end position="326"/>
    </location>
</feature>
<evidence type="ECO:0000256" key="6">
    <source>
        <dbReference type="ARBA" id="ARBA00023143"/>
    </source>
</evidence>
<dbReference type="Proteomes" id="UP001595722">
    <property type="component" value="Unassembled WGS sequence"/>
</dbReference>
<feature type="domain" description="Flagellar hook-associated protein 1 D2-like" evidence="9">
    <location>
        <begin position="353"/>
        <end position="428"/>
    </location>
</feature>
<comment type="subcellular location">
    <subcellularLocation>
        <location evidence="1">Bacterial flagellum</location>
    </subcellularLocation>
    <subcellularLocation>
        <location evidence="2">Secreted</location>
    </subcellularLocation>
</comment>
<dbReference type="InterPro" id="IPR001444">
    <property type="entry name" value="Flag_bb_rod_N"/>
</dbReference>
<dbReference type="Pfam" id="PF06429">
    <property type="entry name" value="Flg_bbr_C"/>
    <property type="match status" value="1"/>
</dbReference>
<evidence type="ECO:0000259" key="9">
    <source>
        <dbReference type="Pfam" id="PF21158"/>
    </source>
</evidence>
<accession>A0ABV7VNS6</accession>
<dbReference type="InterPro" id="IPR049119">
    <property type="entry name" value="FlgK_D2-like"/>
</dbReference>
<dbReference type="SUPFAM" id="SSF64518">
    <property type="entry name" value="Phase 1 flagellin"/>
    <property type="match status" value="2"/>
</dbReference>